<reference evidence="2" key="3">
    <citation type="submission" date="2025-09" db="UniProtKB">
        <authorList>
            <consortium name="Ensembl"/>
        </authorList>
    </citation>
    <scope>IDENTIFICATION</scope>
</reference>
<keyword evidence="1" id="KW-0472">Membrane</keyword>
<dbReference type="Ensembl" id="ENSHHUT00000001661.1">
    <property type="protein sequence ID" value="ENSHHUP00000001608.1"/>
    <property type="gene ID" value="ENSHHUG00000001078.1"/>
</dbReference>
<evidence type="ECO:0000313" key="2">
    <source>
        <dbReference type="Ensembl" id="ENSHHUP00000001608.1"/>
    </source>
</evidence>
<dbReference type="GO" id="GO:0030139">
    <property type="term" value="C:endocytic vesicle"/>
    <property type="evidence" value="ECO:0007669"/>
    <property type="project" value="TreeGrafter"/>
</dbReference>
<name>A0A4W5JB35_9TELE</name>
<dbReference type="GeneTree" id="ENSGT00390000006205"/>
<dbReference type="Proteomes" id="UP000314982">
    <property type="component" value="Unassembled WGS sequence"/>
</dbReference>
<dbReference type="PANTHER" id="PTHR21663">
    <property type="entry name" value="HYPOTHETICAL HEAT DOMAIN-CONTAINING"/>
    <property type="match status" value="1"/>
</dbReference>
<keyword evidence="3" id="KW-1185">Reference proteome</keyword>
<keyword evidence="1" id="KW-1133">Transmembrane helix</keyword>
<keyword evidence="1" id="KW-0812">Transmembrane</keyword>
<protein>
    <submittedName>
        <fullName evidence="2">Uncharacterized protein</fullName>
    </submittedName>
</protein>
<evidence type="ECO:0000313" key="3">
    <source>
        <dbReference type="Proteomes" id="UP000314982"/>
    </source>
</evidence>
<evidence type="ECO:0000256" key="1">
    <source>
        <dbReference type="SAM" id="Phobius"/>
    </source>
</evidence>
<accession>A0A4W5JB35</accession>
<dbReference type="GO" id="GO:0006897">
    <property type="term" value="P:endocytosis"/>
    <property type="evidence" value="ECO:0007669"/>
    <property type="project" value="TreeGrafter"/>
</dbReference>
<dbReference type="AlphaFoldDB" id="A0A4W5JB35"/>
<dbReference type="GO" id="GO:0008104">
    <property type="term" value="P:intracellular protein localization"/>
    <property type="evidence" value="ECO:0007669"/>
    <property type="project" value="TreeGrafter"/>
</dbReference>
<dbReference type="STRING" id="62062.ENSHHUP00000001608"/>
<dbReference type="GO" id="GO:0005794">
    <property type="term" value="C:Golgi apparatus"/>
    <property type="evidence" value="ECO:0007669"/>
    <property type="project" value="TreeGrafter"/>
</dbReference>
<dbReference type="PANTHER" id="PTHR21663:SF2">
    <property type="entry name" value="HEAT REPEAT-CONTAINING PROTEIN 5B"/>
    <property type="match status" value="1"/>
</dbReference>
<proteinExistence type="predicted"/>
<dbReference type="GO" id="GO:0005829">
    <property type="term" value="C:cytosol"/>
    <property type="evidence" value="ECO:0007669"/>
    <property type="project" value="GOC"/>
</dbReference>
<reference evidence="2" key="2">
    <citation type="submission" date="2025-08" db="UniProtKB">
        <authorList>
            <consortium name="Ensembl"/>
        </authorList>
    </citation>
    <scope>IDENTIFICATION</scope>
</reference>
<sequence>MFLSHVLDLVSHPRATQTHVEAVYSRRCVSFMLRSTLGGLLGEKAQIAAGKDLCQAISKQMRAVGKEIDGGEISRFRALQSKYTFTSLLLLLLHFSSHYLRDTSFNLFNLIIISHDLLLSLFLSCFPTNLYFFKG</sequence>
<feature type="transmembrane region" description="Helical" evidence="1">
    <location>
        <begin position="107"/>
        <end position="133"/>
    </location>
</feature>
<organism evidence="2 3">
    <name type="scientific">Hucho hucho</name>
    <name type="common">huchen</name>
    <dbReference type="NCBI Taxonomy" id="62062"/>
    <lineage>
        <taxon>Eukaryota</taxon>
        <taxon>Metazoa</taxon>
        <taxon>Chordata</taxon>
        <taxon>Craniata</taxon>
        <taxon>Vertebrata</taxon>
        <taxon>Euteleostomi</taxon>
        <taxon>Actinopterygii</taxon>
        <taxon>Neopterygii</taxon>
        <taxon>Teleostei</taxon>
        <taxon>Protacanthopterygii</taxon>
        <taxon>Salmoniformes</taxon>
        <taxon>Salmonidae</taxon>
        <taxon>Salmoninae</taxon>
        <taxon>Hucho</taxon>
    </lineage>
</organism>
<reference evidence="3" key="1">
    <citation type="submission" date="2018-06" db="EMBL/GenBank/DDBJ databases">
        <title>Genome assembly of Danube salmon.</title>
        <authorList>
            <person name="Macqueen D.J."/>
            <person name="Gundappa M.K."/>
        </authorList>
    </citation>
    <scope>NUCLEOTIDE SEQUENCE [LARGE SCALE GENOMIC DNA]</scope>
</reference>
<dbReference type="InterPro" id="IPR040108">
    <property type="entry name" value="Laa1/Sip1/HEATR5"/>
</dbReference>
<dbReference type="GO" id="GO:0042147">
    <property type="term" value="P:retrograde transport, endosome to Golgi"/>
    <property type="evidence" value="ECO:0007669"/>
    <property type="project" value="TreeGrafter"/>
</dbReference>
<dbReference type="GO" id="GO:0016020">
    <property type="term" value="C:membrane"/>
    <property type="evidence" value="ECO:0007669"/>
    <property type="project" value="TreeGrafter"/>
</dbReference>